<protein>
    <recommendedName>
        <fullName evidence="2">Apple domain-containing protein</fullName>
    </recommendedName>
</protein>
<proteinExistence type="predicted"/>
<feature type="non-terminal residue" evidence="3">
    <location>
        <position position="1"/>
    </location>
</feature>
<feature type="compositionally biased region" description="Basic and acidic residues" evidence="1">
    <location>
        <begin position="26"/>
        <end position="35"/>
    </location>
</feature>
<evidence type="ECO:0000313" key="3">
    <source>
        <dbReference type="EMBL" id="KAK4135828.1"/>
    </source>
</evidence>
<gene>
    <name evidence="3" type="ORF">BT67DRAFT_355499</name>
</gene>
<reference evidence="3" key="1">
    <citation type="journal article" date="2023" name="Mol. Phylogenet. Evol.">
        <title>Genome-scale phylogeny and comparative genomics of the fungal order Sordariales.</title>
        <authorList>
            <person name="Hensen N."/>
            <person name="Bonometti L."/>
            <person name="Westerberg I."/>
            <person name="Brannstrom I.O."/>
            <person name="Guillou S."/>
            <person name="Cros-Aarteil S."/>
            <person name="Calhoun S."/>
            <person name="Haridas S."/>
            <person name="Kuo A."/>
            <person name="Mondo S."/>
            <person name="Pangilinan J."/>
            <person name="Riley R."/>
            <person name="LaButti K."/>
            <person name="Andreopoulos B."/>
            <person name="Lipzen A."/>
            <person name="Chen C."/>
            <person name="Yan M."/>
            <person name="Daum C."/>
            <person name="Ng V."/>
            <person name="Clum A."/>
            <person name="Steindorff A."/>
            <person name="Ohm R.A."/>
            <person name="Martin F."/>
            <person name="Silar P."/>
            <person name="Natvig D.O."/>
            <person name="Lalanne C."/>
            <person name="Gautier V."/>
            <person name="Ament-Velasquez S.L."/>
            <person name="Kruys A."/>
            <person name="Hutchinson M.I."/>
            <person name="Powell A.J."/>
            <person name="Barry K."/>
            <person name="Miller A.N."/>
            <person name="Grigoriev I.V."/>
            <person name="Debuchy R."/>
            <person name="Gladieux P."/>
            <person name="Hiltunen Thoren M."/>
            <person name="Johannesson H."/>
        </authorList>
    </citation>
    <scope>NUCLEOTIDE SEQUENCE</scope>
    <source>
        <strain evidence="3">CBS 123565</strain>
    </source>
</reference>
<dbReference type="Pfam" id="PF14295">
    <property type="entry name" value="PAN_4"/>
    <property type="match status" value="1"/>
</dbReference>
<dbReference type="Proteomes" id="UP001304895">
    <property type="component" value="Unassembled WGS sequence"/>
</dbReference>
<keyword evidence="4" id="KW-1185">Reference proteome</keyword>
<dbReference type="InterPro" id="IPR003609">
    <property type="entry name" value="Pan_app"/>
</dbReference>
<feature type="compositionally biased region" description="Basic and acidic residues" evidence="1">
    <location>
        <begin position="52"/>
        <end position="61"/>
    </location>
</feature>
<organism evidence="3 4">
    <name type="scientific">Trichocladium antarcticum</name>
    <dbReference type="NCBI Taxonomy" id="1450529"/>
    <lineage>
        <taxon>Eukaryota</taxon>
        <taxon>Fungi</taxon>
        <taxon>Dikarya</taxon>
        <taxon>Ascomycota</taxon>
        <taxon>Pezizomycotina</taxon>
        <taxon>Sordariomycetes</taxon>
        <taxon>Sordariomycetidae</taxon>
        <taxon>Sordariales</taxon>
        <taxon>Chaetomiaceae</taxon>
        <taxon>Trichocladium</taxon>
    </lineage>
</organism>
<evidence type="ECO:0000256" key="1">
    <source>
        <dbReference type="SAM" id="MobiDB-lite"/>
    </source>
</evidence>
<reference evidence="3" key="2">
    <citation type="submission" date="2023-05" db="EMBL/GenBank/DDBJ databases">
        <authorList>
            <consortium name="Lawrence Berkeley National Laboratory"/>
            <person name="Steindorff A."/>
            <person name="Hensen N."/>
            <person name="Bonometti L."/>
            <person name="Westerberg I."/>
            <person name="Brannstrom I.O."/>
            <person name="Guillou S."/>
            <person name="Cros-Aarteil S."/>
            <person name="Calhoun S."/>
            <person name="Haridas S."/>
            <person name="Kuo A."/>
            <person name="Mondo S."/>
            <person name="Pangilinan J."/>
            <person name="Riley R."/>
            <person name="Labutti K."/>
            <person name="Andreopoulos B."/>
            <person name="Lipzen A."/>
            <person name="Chen C."/>
            <person name="Yanf M."/>
            <person name="Daum C."/>
            <person name="Ng V."/>
            <person name="Clum A."/>
            <person name="Ohm R."/>
            <person name="Martin F."/>
            <person name="Silar P."/>
            <person name="Natvig D."/>
            <person name="Lalanne C."/>
            <person name="Gautier V."/>
            <person name="Ament-Velasquez S.L."/>
            <person name="Kruys A."/>
            <person name="Hutchinson M.I."/>
            <person name="Powell A.J."/>
            <person name="Barry K."/>
            <person name="Miller A.N."/>
            <person name="Grigoriev I.V."/>
            <person name="Debuchy R."/>
            <person name="Gladieux P."/>
            <person name="Thoren M.H."/>
            <person name="Johannesson H."/>
        </authorList>
    </citation>
    <scope>NUCLEOTIDE SEQUENCE</scope>
    <source>
        <strain evidence="3">CBS 123565</strain>
    </source>
</reference>
<sequence length="213" mass="22791">LHQPAPRYPRPAVSAASAGDAPDVYWDDRESRDPDANLAQYTFYREGTPTPPEHDSRDRGSGHGRLAAPVAGNPAAGGAGLSAQSSSLGCCWSLALPLELEPVSEPAGPRNRKSRYNSDCPALNNTVYHVPGSTKRFLRLCGIDYSGSGATDLAHVYTGSMADCIHACASFDQCTSCSWGYLEGDAGSEHRCYMKKELKTAHEVASDWCLAVL</sequence>
<feature type="non-terminal residue" evidence="3">
    <location>
        <position position="213"/>
    </location>
</feature>
<evidence type="ECO:0000259" key="2">
    <source>
        <dbReference type="Pfam" id="PF14295"/>
    </source>
</evidence>
<feature type="region of interest" description="Disordered" evidence="1">
    <location>
        <begin position="1"/>
        <end position="71"/>
    </location>
</feature>
<dbReference type="EMBL" id="MU853405">
    <property type="protein sequence ID" value="KAK4135828.1"/>
    <property type="molecule type" value="Genomic_DNA"/>
</dbReference>
<name>A0AAN6UML9_9PEZI</name>
<comment type="caution">
    <text evidence="3">The sequence shown here is derived from an EMBL/GenBank/DDBJ whole genome shotgun (WGS) entry which is preliminary data.</text>
</comment>
<dbReference type="AlphaFoldDB" id="A0AAN6UML9"/>
<accession>A0AAN6UML9</accession>
<evidence type="ECO:0000313" key="4">
    <source>
        <dbReference type="Proteomes" id="UP001304895"/>
    </source>
</evidence>
<feature type="domain" description="Apple" evidence="2">
    <location>
        <begin position="151"/>
        <end position="195"/>
    </location>
</feature>